<sequence length="35" mass="4039">MDVMTLKIDAQYKELQSNAKKAKPDLDEDDIPMSR</sequence>
<name>A0A699UKD9_TANCI</name>
<accession>A0A699UKD9</accession>
<reference evidence="1" key="1">
    <citation type="journal article" date="2019" name="Sci. Rep.">
        <title>Draft genome of Tanacetum cinerariifolium, the natural source of mosquito coil.</title>
        <authorList>
            <person name="Yamashiro T."/>
            <person name="Shiraishi A."/>
            <person name="Satake H."/>
            <person name="Nakayama K."/>
        </authorList>
    </citation>
    <scope>NUCLEOTIDE SEQUENCE</scope>
</reference>
<feature type="non-terminal residue" evidence="1">
    <location>
        <position position="35"/>
    </location>
</feature>
<proteinExistence type="predicted"/>
<dbReference type="AlphaFoldDB" id="A0A699UKD9"/>
<organism evidence="1">
    <name type="scientific">Tanacetum cinerariifolium</name>
    <name type="common">Dalmatian daisy</name>
    <name type="synonym">Chrysanthemum cinerariifolium</name>
    <dbReference type="NCBI Taxonomy" id="118510"/>
    <lineage>
        <taxon>Eukaryota</taxon>
        <taxon>Viridiplantae</taxon>
        <taxon>Streptophyta</taxon>
        <taxon>Embryophyta</taxon>
        <taxon>Tracheophyta</taxon>
        <taxon>Spermatophyta</taxon>
        <taxon>Magnoliopsida</taxon>
        <taxon>eudicotyledons</taxon>
        <taxon>Gunneridae</taxon>
        <taxon>Pentapetalae</taxon>
        <taxon>asterids</taxon>
        <taxon>campanulids</taxon>
        <taxon>Asterales</taxon>
        <taxon>Asteraceae</taxon>
        <taxon>Asteroideae</taxon>
        <taxon>Anthemideae</taxon>
        <taxon>Anthemidinae</taxon>
        <taxon>Tanacetum</taxon>
    </lineage>
</organism>
<comment type="caution">
    <text evidence="1">The sequence shown here is derived from an EMBL/GenBank/DDBJ whole genome shotgun (WGS) entry which is preliminary data.</text>
</comment>
<protein>
    <submittedName>
        <fullName evidence="1">Uncharacterized protein</fullName>
    </submittedName>
</protein>
<gene>
    <name evidence="1" type="ORF">Tci_893898</name>
</gene>
<evidence type="ECO:0000313" key="1">
    <source>
        <dbReference type="EMBL" id="GFD21929.1"/>
    </source>
</evidence>
<dbReference type="EMBL" id="BKCJ011333303">
    <property type="protein sequence ID" value="GFD21929.1"/>
    <property type="molecule type" value="Genomic_DNA"/>
</dbReference>